<evidence type="ECO:0000313" key="1">
    <source>
        <dbReference type="EMBL" id="QCQ84615.1"/>
    </source>
</evidence>
<organism evidence="1">
    <name type="scientific">Blackfly microvirus SF02</name>
    <dbReference type="NCBI Taxonomy" id="2576452"/>
    <lineage>
        <taxon>Viruses</taxon>
        <taxon>Monodnaviria</taxon>
        <taxon>Sangervirae</taxon>
        <taxon>Phixviricota</taxon>
        <taxon>Malgrandaviricetes</taxon>
        <taxon>Petitvirales</taxon>
        <taxon>Microviridae</taxon>
        <taxon>Microvirus</taxon>
    </lineage>
</organism>
<dbReference type="InterPro" id="IPR014131">
    <property type="entry name" value="Chlamydia_phage_Vp3"/>
</dbReference>
<accession>A0A4P8PRT5</accession>
<protein>
    <submittedName>
        <fullName evidence="1">Internal scaffolding protein</fullName>
    </submittedName>
</protein>
<name>A0A4P8PRT5_9VIRU</name>
<dbReference type="EMBL" id="MK249136">
    <property type="protein sequence ID" value="QCQ84615.1"/>
    <property type="molecule type" value="Genomic_DNA"/>
</dbReference>
<proteinExistence type="predicted"/>
<reference evidence="1" key="1">
    <citation type="submission" date="2018-12" db="EMBL/GenBank/DDBJ databases">
        <title>Singled stranded DNA viruses identified in blackflies (Austrosimulium ungulatum) sampled in New Zealand.</title>
        <authorList>
            <person name="Kraberger S."/>
            <person name="Fontenele R.S."/>
            <person name="Schmidlin K."/>
            <person name="Walters M."/>
            <person name="Varsani A."/>
        </authorList>
    </citation>
    <scope>NUCLEOTIDE SEQUENCE [LARGE SCALE GENOMIC DNA]</scope>
    <source>
        <strain evidence="1">021</strain>
    </source>
</reference>
<sequence>MLVQGLNSDGEMIRDFYVERTSDYATEVFDDGVTRQEFADECDINVLMAQYERTGVLNHFNSVAPQYLDVSDVPDLQRSIAIVEAAETAFMTLPAKVRREFDNDAVKFVAFAQDPANLESMREWGLAAPEAVPDAPIRVEMVSPAVPLKGDGEPS</sequence>
<dbReference type="Proteomes" id="UP000323833">
    <property type="component" value="Segment"/>
</dbReference>
<dbReference type="Pfam" id="PF09675">
    <property type="entry name" value="Chlamy_scaf"/>
    <property type="match status" value="1"/>
</dbReference>